<accession>A0A645B2C4</accession>
<reference evidence="1" key="1">
    <citation type="submission" date="2019-08" db="EMBL/GenBank/DDBJ databases">
        <authorList>
            <person name="Kucharzyk K."/>
            <person name="Murdoch R.W."/>
            <person name="Higgins S."/>
            <person name="Loffler F."/>
        </authorList>
    </citation>
    <scope>NUCLEOTIDE SEQUENCE</scope>
</reference>
<sequence>MVFRTHHNAAVPKICGKRLHLFAQFAQPRALGQAEAVPFAFAPVAFPPHIHRHRTGRCGRCRRA</sequence>
<evidence type="ECO:0000313" key="1">
    <source>
        <dbReference type="EMBL" id="MPM59600.1"/>
    </source>
</evidence>
<dbReference type="EMBL" id="VSSQ01017369">
    <property type="protein sequence ID" value="MPM59600.1"/>
    <property type="molecule type" value="Genomic_DNA"/>
</dbReference>
<gene>
    <name evidence="1" type="ORF">SDC9_106445</name>
</gene>
<protein>
    <submittedName>
        <fullName evidence="1">Uncharacterized protein</fullName>
    </submittedName>
</protein>
<dbReference type="AlphaFoldDB" id="A0A645B2C4"/>
<proteinExistence type="predicted"/>
<comment type="caution">
    <text evidence="1">The sequence shown here is derived from an EMBL/GenBank/DDBJ whole genome shotgun (WGS) entry which is preliminary data.</text>
</comment>
<name>A0A645B2C4_9ZZZZ</name>
<organism evidence="1">
    <name type="scientific">bioreactor metagenome</name>
    <dbReference type="NCBI Taxonomy" id="1076179"/>
    <lineage>
        <taxon>unclassified sequences</taxon>
        <taxon>metagenomes</taxon>
        <taxon>ecological metagenomes</taxon>
    </lineage>
</organism>